<protein>
    <submittedName>
        <fullName evidence="1">Uncharacterized protein</fullName>
    </submittedName>
</protein>
<organism evidence="1">
    <name type="scientific">bioreactor metagenome</name>
    <dbReference type="NCBI Taxonomy" id="1076179"/>
    <lineage>
        <taxon>unclassified sequences</taxon>
        <taxon>metagenomes</taxon>
        <taxon>ecological metagenomes</taxon>
    </lineage>
</organism>
<gene>
    <name evidence="1" type="ORF">SDC9_206174</name>
</gene>
<dbReference type="AlphaFoldDB" id="A0A645J6Z8"/>
<name>A0A645J6Z8_9ZZZZ</name>
<comment type="caution">
    <text evidence="1">The sequence shown here is derived from an EMBL/GenBank/DDBJ whole genome shotgun (WGS) entry which is preliminary data.</text>
</comment>
<proteinExistence type="predicted"/>
<sequence>MRIIFVICLLPLLQSNLKSGNGIEFPGPDQIFLDGSDHPFRVGVAFGIAVTGEYLADAQPGTGLEEGR</sequence>
<reference evidence="1" key="1">
    <citation type="submission" date="2019-08" db="EMBL/GenBank/DDBJ databases">
        <authorList>
            <person name="Kucharzyk K."/>
            <person name="Murdoch R.W."/>
            <person name="Higgins S."/>
            <person name="Loffler F."/>
        </authorList>
    </citation>
    <scope>NUCLEOTIDE SEQUENCE</scope>
</reference>
<evidence type="ECO:0000313" key="1">
    <source>
        <dbReference type="EMBL" id="MPN58469.1"/>
    </source>
</evidence>
<accession>A0A645J6Z8</accession>
<dbReference type="EMBL" id="VSSQ01131187">
    <property type="protein sequence ID" value="MPN58469.1"/>
    <property type="molecule type" value="Genomic_DNA"/>
</dbReference>